<organism evidence="8 9">
    <name type="scientific">Parapedobacter deserti</name>
    <dbReference type="NCBI Taxonomy" id="1912957"/>
    <lineage>
        <taxon>Bacteria</taxon>
        <taxon>Pseudomonadati</taxon>
        <taxon>Bacteroidota</taxon>
        <taxon>Sphingobacteriia</taxon>
        <taxon>Sphingobacteriales</taxon>
        <taxon>Sphingobacteriaceae</taxon>
        <taxon>Parapedobacter</taxon>
    </lineage>
</organism>
<evidence type="ECO:0000256" key="1">
    <source>
        <dbReference type="ARBA" id="ARBA00004442"/>
    </source>
</evidence>
<evidence type="ECO:0000259" key="6">
    <source>
        <dbReference type="Pfam" id="PF07980"/>
    </source>
</evidence>
<dbReference type="Proteomes" id="UP001595526">
    <property type="component" value="Unassembled WGS sequence"/>
</dbReference>
<feature type="domain" description="SusD-like N-terminal" evidence="7">
    <location>
        <begin position="38"/>
        <end position="208"/>
    </location>
</feature>
<dbReference type="InterPro" id="IPR011990">
    <property type="entry name" value="TPR-like_helical_dom_sf"/>
</dbReference>
<dbReference type="Gene3D" id="1.25.40.390">
    <property type="match status" value="1"/>
</dbReference>
<feature type="domain" description="RagB/SusD" evidence="6">
    <location>
        <begin position="343"/>
        <end position="496"/>
    </location>
</feature>
<dbReference type="CDD" id="cd08977">
    <property type="entry name" value="SusD"/>
    <property type="match status" value="1"/>
</dbReference>
<dbReference type="Pfam" id="PF07980">
    <property type="entry name" value="SusD_RagB"/>
    <property type="match status" value="1"/>
</dbReference>
<dbReference type="EMBL" id="JBHRTA010000037">
    <property type="protein sequence ID" value="MFC3198325.1"/>
    <property type="molecule type" value="Genomic_DNA"/>
</dbReference>
<keyword evidence="9" id="KW-1185">Reference proteome</keyword>
<dbReference type="InterPro" id="IPR033985">
    <property type="entry name" value="SusD-like_N"/>
</dbReference>
<dbReference type="Pfam" id="PF14322">
    <property type="entry name" value="SusD-like_3"/>
    <property type="match status" value="1"/>
</dbReference>
<gene>
    <name evidence="8" type="ORF">ACFOET_11940</name>
</gene>
<evidence type="ECO:0000256" key="4">
    <source>
        <dbReference type="ARBA" id="ARBA00023136"/>
    </source>
</evidence>
<keyword evidence="5" id="KW-0998">Cell outer membrane</keyword>
<dbReference type="InterPro" id="IPR012944">
    <property type="entry name" value="SusD_RagB_dom"/>
</dbReference>
<evidence type="ECO:0000259" key="7">
    <source>
        <dbReference type="Pfam" id="PF14322"/>
    </source>
</evidence>
<protein>
    <submittedName>
        <fullName evidence="8">RagB/SusD family nutrient uptake outer membrane protein</fullName>
    </submittedName>
</protein>
<evidence type="ECO:0000313" key="9">
    <source>
        <dbReference type="Proteomes" id="UP001595526"/>
    </source>
</evidence>
<name>A0ABV7JN49_9SPHI</name>
<evidence type="ECO:0000256" key="5">
    <source>
        <dbReference type="ARBA" id="ARBA00023237"/>
    </source>
</evidence>
<comment type="subcellular location">
    <subcellularLocation>
        <location evidence="1">Cell outer membrane</location>
    </subcellularLocation>
</comment>
<proteinExistence type="inferred from homology"/>
<comment type="caution">
    <text evidence="8">The sequence shown here is derived from an EMBL/GenBank/DDBJ whole genome shotgun (WGS) entry which is preliminary data.</text>
</comment>
<dbReference type="SUPFAM" id="SSF48452">
    <property type="entry name" value="TPR-like"/>
    <property type="match status" value="1"/>
</dbReference>
<accession>A0ABV7JN49</accession>
<evidence type="ECO:0000256" key="3">
    <source>
        <dbReference type="ARBA" id="ARBA00022729"/>
    </source>
</evidence>
<keyword evidence="3" id="KW-0732">Signal</keyword>
<keyword evidence="4" id="KW-0472">Membrane</keyword>
<dbReference type="PROSITE" id="PS51257">
    <property type="entry name" value="PROKAR_LIPOPROTEIN"/>
    <property type="match status" value="1"/>
</dbReference>
<comment type="similarity">
    <text evidence="2">Belongs to the SusD family.</text>
</comment>
<evidence type="ECO:0000256" key="2">
    <source>
        <dbReference type="ARBA" id="ARBA00006275"/>
    </source>
</evidence>
<evidence type="ECO:0000313" key="8">
    <source>
        <dbReference type="EMBL" id="MFC3198325.1"/>
    </source>
</evidence>
<reference evidence="9" key="1">
    <citation type="journal article" date="2019" name="Int. J. Syst. Evol. Microbiol.">
        <title>The Global Catalogue of Microorganisms (GCM) 10K type strain sequencing project: providing services to taxonomists for standard genome sequencing and annotation.</title>
        <authorList>
            <consortium name="The Broad Institute Genomics Platform"/>
            <consortium name="The Broad Institute Genome Sequencing Center for Infectious Disease"/>
            <person name="Wu L."/>
            <person name="Ma J."/>
        </authorList>
    </citation>
    <scope>NUCLEOTIDE SEQUENCE [LARGE SCALE GENOMIC DNA]</scope>
    <source>
        <strain evidence="9">KCTC 52416</strain>
    </source>
</reference>
<dbReference type="RefSeq" id="WP_379022874.1">
    <property type="nucleotide sequence ID" value="NZ_JBHRTA010000037.1"/>
</dbReference>
<sequence length="498" mass="56292">MKAQNNTTRKYIRAWSIKRPILSLCVGFACLVSSCESFLDQQPISDLSSDKFWLTADDAKLGMAGIYSSIQSVFSSNYILWGDARSDNFTFSGTGEAQINYSINAVTSTMAGTSWAEIYKTIQRSNLAIKYLPTINLPATERDHYLAQAYAIRAYMYFFIVRLWGDAPIWVEPYEDINAEPNRPRSPAEQIVQDVILPDLQRALQIVDPGVNTVVEVNIGGMLAMLTDVYMWLHNYQGALDASERLIGLDRYRLATGEEWKDMFLSPANSRGNIWSLSWNFLQDGPDGTSRQIGAGNLDPLYVMDPAVVERFHSDPKDIRTKLTFDSLVFANAATPNARSKRLGKFAVRNADGTFQYPQTSQSEYKLTMYRYADILLLRAEALNRSNDKLGAFALLNEVRAAVGLDPLDESEYASEDEVEKIILNERQLELFAEGRRWFDLVRTGRAMNVMDSIIRERQGALEITVTGFTDARRTLLPIHRNVLINNPVLVQNEPYSF</sequence>